<dbReference type="GO" id="GO:0005524">
    <property type="term" value="F:ATP binding"/>
    <property type="evidence" value="ECO:0007669"/>
    <property type="project" value="UniProtKB-UniRule"/>
</dbReference>
<dbReference type="FunFam" id="3.40.50.300:FF:000056">
    <property type="entry name" value="Cell division ATP-binding protein FtsE"/>
    <property type="match status" value="1"/>
</dbReference>
<evidence type="ECO:0000313" key="14">
    <source>
        <dbReference type="EMBL" id="TQJ07196.1"/>
    </source>
</evidence>
<dbReference type="InterPro" id="IPR005286">
    <property type="entry name" value="Cell_div_FtsE"/>
</dbReference>
<evidence type="ECO:0000259" key="13">
    <source>
        <dbReference type="PROSITE" id="PS50893"/>
    </source>
</evidence>
<evidence type="ECO:0000256" key="11">
    <source>
        <dbReference type="RuleBase" id="RU365094"/>
    </source>
</evidence>
<dbReference type="SMART" id="SM00382">
    <property type="entry name" value="AAA"/>
    <property type="match status" value="1"/>
</dbReference>
<name>A0A542DVW6_9MICO</name>
<proteinExistence type="inferred from homology"/>
<sequence>MIIFDHVSKTYPRTTRPALDDVSLEVERGEFVFVVGQSGSGKSTLLRLVLREDVPTSGRILVAGRNVARLPDRKVPRLRREIGTVFQDFRLLPGKTVYANVAFALQVIGTSRSTIRQTVPETLAMVGLEGKEKRLPHELSGGEQQRVAIARAVVNKPAILLADEPTGNLDPATSADIVALLERINRRGTTVVMATHDHEIVNSYRKRVVELQTGVLQRDVAGGSYEVTGSVLPVPARAAEQAVRRGDWLEPHEEPLPDGAEAGDEDLVPVAAGASYGLEEVREPDPAPAAPARRGFLRRR</sequence>
<feature type="domain" description="ABC transporter" evidence="13">
    <location>
        <begin position="2"/>
        <end position="238"/>
    </location>
</feature>
<evidence type="ECO:0000256" key="12">
    <source>
        <dbReference type="SAM" id="MobiDB-lite"/>
    </source>
</evidence>
<keyword evidence="7 11" id="KW-0472">Membrane</keyword>
<evidence type="ECO:0000313" key="15">
    <source>
        <dbReference type="Proteomes" id="UP000317893"/>
    </source>
</evidence>
<evidence type="ECO:0000256" key="10">
    <source>
        <dbReference type="ARBA" id="ARBA00063837"/>
    </source>
</evidence>
<dbReference type="GO" id="GO:0005886">
    <property type="term" value="C:plasma membrane"/>
    <property type="evidence" value="ECO:0007669"/>
    <property type="project" value="UniProtKB-SubCell"/>
</dbReference>
<dbReference type="SUPFAM" id="SSF52540">
    <property type="entry name" value="P-loop containing nucleoside triphosphate hydrolases"/>
    <property type="match status" value="1"/>
</dbReference>
<dbReference type="PROSITE" id="PS50893">
    <property type="entry name" value="ABC_TRANSPORTER_2"/>
    <property type="match status" value="1"/>
</dbReference>
<comment type="function">
    <text evidence="9">Part of the ABC transporter FtsEX involved in cellular division. Has ATPase activity.</text>
</comment>
<dbReference type="AlphaFoldDB" id="A0A542DVW6"/>
<keyword evidence="4 11" id="KW-0132">Cell division</keyword>
<dbReference type="Proteomes" id="UP000317893">
    <property type="component" value="Unassembled WGS sequence"/>
</dbReference>
<evidence type="ECO:0000256" key="1">
    <source>
        <dbReference type="ARBA" id="ARBA00005417"/>
    </source>
</evidence>
<evidence type="ECO:0000256" key="4">
    <source>
        <dbReference type="ARBA" id="ARBA00022618"/>
    </source>
</evidence>
<keyword evidence="3 11" id="KW-1003">Cell membrane</keyword>
<reference evidence="14 15" key="1">
    <citation type="submission" date="2019-06" db="EMBL/GenBank/DDBJ databases">
        <title>Sequencing the genomes of 1000 actinobacteria strains.</title>
        <authorList>
            <person name="Klenk H.-P."/>
        </authorList>
    </citation>
    <scope>NUCLEOTIDE SEQUENCE [LARGE SCALE GENOMIC DNA]</scope>
    <source>
        <strain evidence="14 15">DSM 18607</strain>
    </source>
</reference>
<dbReference type="InterPro" id="IPR027417">
    <property type="entry name" value="P-loop_NTPase"/>
</dbReference>
<evidence type="ECO:0000256" key="3">
    <source>
        <dbReference type="ARBA" id="ARBA00022475"/>
    </source>
</evidence>
<dbReference type="InterPro" id="IPR017871">
    <property type="entry name" value="ABC_transporter-like_CS"/>
</dbReference>
<comment type="similarity">
    <text evidence="1 11">Belongs to the ABC transporter superfamily.</text>
</comment>
<evidence type="ECO:0000256" key="6">
    <source>
        <dbReference type="ARBA" id="ARBA00022840"/>
    </source>
</evidence>
<comment type="subcellular location">
    <subcellularLocation>
        <location evidence="11">Cell membrane</location>
        <topology evidence="11">Peripheral membrane protein</topology>
        <orientation evidence="11">Cytoplasmic side</orientation>
    </subcellularLocation>
</comment>
<evidence type="ECO:0000256" key="9">
    <source>
        <dbReference type="ARBA" id="ARBA00054718"/>
    </source>
</evidence>
<dbReference type="NCBIfam" id="TIGR02673">
    <property type="entry name" value="FtsE"/>
    <property type="match status" value="1"/>
</dbReference>
<dbReference type="InterPro" id="IPR015854">
    <property type="entry name" value="ABC_transpr_LolD-like"/>
</dbReference>
<dbReference type="GO" id="GO:0022857">
    <property type="term" value="F:transmembrane transporter activity"/>
    <property type="evidence" value="ECO:0007669"/>
    <property type="project" value="TreeGrafter"/>
</dbReference>
<keyword evidence="6 11" id="KW-0067">ATP-binding</keyword>
<evidence type="ECO:0000256" key="2">
    <source>
        <dbReference type="ARBA" id="ARBA00020019"/>
    </source>
</evidence>
<feature type="region of interest" description="Disordered" evidence="12">
    <location>
        <begin position="248"/>
        <end position="300"/>
    </location>
</feature>
<dbReference type="GO" id="GO:0016887">
    <property type="term" value="F:ATP hydrolysis activity"/>
    <property type="evidence" value="ECO:0007669"/>
    <property type="project" value="InterPro"/>
</dbReference>
<dbReference type="PANTHER" id="PTHR24220:SF470">
    <property type="entry name" value="CELL DIVISION ATP-BINDING PROTEIN FTSE"/>
    <property type="match status" value="1"/>
</dbReference>
<evidence type="ECO:0000256" key="8">
    <source>
        <dbReference type="ARBA" id="ARBA00023306"/>
    </source>
</evidence>
<dbReference type="PROSITE" id="PS00675">
    <property type="entry name" value="SIGMA54_INTERACT_1"/>
    <property type="match status" value="1"/>
</dbReference>
<dbReference type="PANTHER" id="PTHR24220">
    <property type="entry name" value="IMPORT ATP-BINDING PROTEIN"/>
    <property type="match status" value="1"/>
</dbReference>
<accession>A0A542DVW6</accession>
<keyword evidence="8 11" id="KW-0131">Cell cycle</keyword>
<dbReference type="InterPro" id="IPR003593">
    <property type="entry name" value="AAA+_ATPase"/>
</dbReference>
<comment type="caution">
    <text evidence="14">The sequence shown here is derived from an EMBL/GenBank/DDBJ whole genome shotgun (WGS) entry which is preliminary data.</text>
</comment>
<evidence type="ECO:0000256" key="7">
    <source>
        <dbReference type="ARBA" id="ARBA00023136"/>
    </source>
</evidence>
<gene>
    <name evidence="11" type="primary">ftsE</name>
    <name evidence="14" type="ORF">FB458_0250</name>
</gene>
<dbReference type="InterPro" id="IPR003439">
    <property type="entry name" value="ABC_transporter-like_ATP-bd"/>
</dbReference>
<keyword evidence="15" id="KW-1185">Reference proteome</keyword>
<dbReference type="RefSeq" id="WP_141846060.1">
    <property type="nucleotide sequence ID" value="NZ_BAAAPR010000018.1"/>
</dbReference>
<keyword evidence="5 11" id="KW-0547">Nucleotide-binding</keyword>
<dbReference type="Pfam" id="PF00005">
    <property type="entry name" value="ABC_tran"/>
    <property type="match status" value="1"/>
</dbReference>
<protein>
    <recommendedName>
        <fullName evidence="2 11">Cell division ATP-binding protein FtsE</fullName>
    </recommendedName>
</protein>
<dbReference type="Gene3D" id="3.40.50.300">
    <property type="entry name" value="P-loop containing nucleotide triphosphate hydrolases"/>
    <property type="match status" value="1"/>
</dbReference>
<dbReference type="OrthoDB" id="9802264at2"/>
<evidence type="ECO:0000256" key="5">
    <source>
        <dbReference type="ARBA" id="ARBA00022741"/>
    </source>
</evidence>
<organism evidence="14 15">
    <name type="scientific">Lapillicoccus jejuensis</name>
    <dbReference type="NCBI Taxonomy" id="402171"/>
    <lineage>
        <taxon>Bacteria</taxon>
        <taxon>Bacillati</taxon>
        <taxon>Actinomycetota</taxon>
        <taxon>Actinomycetes</taxon>
        <taxon>Micrococcales</taxon>
        <taxon>Intrasporangiaceae</taxon>
        <taxon>Lapillicoccus</taxon>
    </lineage>
</organism>
<comment type="subunit">
    <text evidence="10 11">Homodimer. Forms a membrane-associated complex with FtsX.</text>
</comment>
<dbReference type="InterPro" id="IPR025662">
    <property type="entry name" value="Sigma_54_int_dom_ATP-bd_1"/>
</dbReference>
<dbReference type="EMBL" id="VFMN01000001">
    <property type="protein sequence ID" value="TQJ07196.1"/>
    <property type="molecule type" value="Genomic_DNA"/>
</dbReference>
<dbReference type="GO" id="GO:0051301">
    <property type="term" value="P:cell division"/>
    <property type="evidence" value="ECO:0007669"/>
    <property type="project" value="UniProtKB-UniRule"/>
</dbReference>
<dbReference type="PROSITE" id="PS00211">
    <property type="entry name" value="ABC_TRANSPORTER_1"/>
    <property type="match status" value="1"/>
</dbReference>